<dbReference type="InterPro" id="IPR036291">
    <property type="entry name" value="NAD(P)-bd_dom_sf"/>
</dbReference>
<evidence type="ECO:0000313" key="3">
    <source>
        <dbReference type="Proteomes" id="UP000293142"/>
    </source>
</evidence>
<evidence type="ECO:0000259" key="1">
    <source>
        <dbReference type="PROSITE" id="PS51850"/>
    </source>
</evidence>
<dbReference type="OrthoDB" id="2635568at2"/>
<name>A0A4Q9DXU7_9BACL</name>
<dbReference type="InterPro" id="IPR013116">
    <property type="entry name" value="KARI_N"/>
</dbReference>
<dbReference type="PROSITE" id="PS51850">
    <property type="entry name" value="KARI_N"/>
    <property type="match status" value="1"/>
</dbReference>
<dbReference type="RefSeq" id="WP_131011938.1">
    <property type="nucleotide sequence ID" value="NZ_SIRE01000003.1"/>
</dbReference>
<reference evidence="2 3" key="1">
    <citation type="submission" date="2019-02" db="EMBL/GenBank/DDBJ databases">
        <title>Paenibacillus sp. nov., isolated from surface-sterilized tissue of Thalictrum simplex L.</title>
        <authorList>
            <person name="Tuo L."/>
        </authorList>
    </citation>
    <scope>NUCLEOTIDE SEQUENCE [LARGE SCALE GENOMIC DNA]</scope>
    <source>
        <strain evidence="2 3">N2SHLJ1</strain>
    </source>
</reference>
<protein>
    <recommendedName>
        <fullName evidence="1">KARI N-terminal Rossmann domain-containing protein</fullName>
    </recommendedName>
</protein>
<evidence type="ECO:0000313" key="2">
    <source>
        <dbReference type="EMBL" id="TBL81226.1"/>
    </source>
</evidence>
<dbReference type="Proteomes" id="UP000293142">
    <property type="component" value="Unassembled WGS sequence"/>
</dbReference>
<dbReference type="Pfam" id="PF07991">
    <property type="entry name" value="KARI_N"/>
    <property type="match status" value="1"/>
</dbReference>
<proteinExistence type="predicted"/>
<dbReference type="Gene3D" id="3.40.50.720">
    <property type="entry name" value="NAD(P)-binding Rossmann-like Domain"/>
    <property type="match status" value="1"/>
</dbReference>
<feature type="domain" description="KARI N-terminal Rossmann" evidence="1">
    <location>
        <begin position="1"/>
        <end position="72"/>
    </location>
</feature>
<dbReference type="SUPFAM" id="SSF51735">
    <property type="entry name" value="NAD(P)-binding Rossmann-fold domains"/>
    <property type="match status" value="1"/>
</dbReference>
<dbReference type="EMBL" id="SIRE01000003">
    <property type="protein sequence ID" value="TBL81226.1"/>
    <property type="molecule type" value="Genomic_DNA"/>
</dbReference>
<sequence length="72" mass="8024">MAVQKELLGKKVAVLGYNEDGAEYAKSLMEQGVEVVIGLREVDAMWPQAERDGFRVMNLWNAVGASDIIQVW</sequence>
<organism evidence="2 3">
    <name type="scientific">Paenibacillus thalictri</name>
    <dbReference type="NCBI Taxonomy" id="2527873"/>
    <lineage>
        <taxon>Bacteria</taxon>
        <taxon>Bacillati</taxon>
        <taxon>Bacillota</taxon>
        <taxon>Bacilli</taxon>
        <taxon>Bacillales</taxon>
        <taxon>Paenibacillaceae</taxon>
        <taxon>Paenibacillus</taxon>
    </lineage>
</organism>
<keyword evidence="3" id="KW-1185">Reference proteome</keyword>
<comment type="caution">
    <text evidence="2">The sequence shown here is derived from an EMBL/GenBank/DDBJ whole genome shotgun (WGS) entry which is preliminary data.</text>
</comment>
<dbReference type="AlphaFoldDB" id="A0A4Q9DXU7"/>
<accession>A0A4Q9DXU7</accession>
<gene>
    <name evidence="2" type="ORF">EYB31_03815</name>
</gene>